<comment type="similarity">
    <text evidence="1">Belongs to the ROK (NagC/XylR) family.</text>
</comment>
<accession>A0A1G8YAK6</accession>
<evidence type="ECO:0000256" key="1">
    <source>
        <dbReference type="ARBA" id="ARBA00006479"/>
    </source>
</evidence>
<dbReference type="GO" id="GO:0016301">
    <property type="term" value="F:kinase activity"/>
    <property type="evidence" value="ECO:0007669"/>
    <property type="project" value="UniProtKB-KW"/>
</dbReference>
<reference evidence="2 3" key="1">
    <citation type="submission" date="2016-10" db="EMBL/GenBank/DDBJ databases">
        <authorList>
            <person name="de Groot N.N."/>
        </authorList>
    </citation>
    <scope>NUCLEOTIDE SEQUENCE [LARGE SCALE GENOMIC DNA]</scope>
    <source>
        <strain evidence="2 3">CGMCC 1.6502</strain>
    </source>
</reference>
<dbReference type="PROSITE" id="PS01125">
    <property type="entry name" value="ROK"/>
    <property type="match status" value="1"/>
</dbReference>
<dbReference type="InterPro" id="IPR049874">
    <property type="entry name" value="ROK_cs"/>
</dbReference>
<name>A0A1G8YAK6_9BACI</name>
<dbReference type="PANTHER" id="PTHR18964">
    <property type="entry name" value="ROK (REPRESSOR, ORF, KINASE) FAMILY"/>
    <property type="match status" value="1"/>
</dbReference>
<dbReference type="PANTHER" id="PTHR18964:SF149">
    <property type="entry name" value="BIFUNCTIONAL UDP-N-ACETYLGLUCOSAMINE 2-EPIMERASE_N-ACETYLMANNOSAMINE KINASE"/>
    <property type="match status" value="1"/>
</dbReference>
<organism evidence="2 3">
    <name type="scientific">Sediminibacillus albus</name>
    <dbReference type="NCBI Taxonomy" id="407036"/>
    <lineage>
        <taxon>Bacteria</taxon>
        <taxon>Bacillati</taxon>
        <taxon>Bacillota</taxon>
        <taxon>Bacilli</taxon>
        <taxon>Bacillales</taxon>
        <taxon>Bacillaceae</taxon>
        <taxon>Sediminibacillus</taxon>
    </lineage>
</organism>
<keyword evidence="2" id="KW-0418">Kinase</keyword>
<dbReference type="Proteomes" id="UP000198694">
    <property type="component" value="Unassembled WGS sequence"/>
</dbReference>
<proteinExistence type="inferred from homology"/>
<dbReference type="OrthoDB" id="9795247at2"/>
<dbReference type="InterPro" id="IPR000600">
    <property type="entry name" value="ROK"/>
</dbReference>
<dbReference type="STRING" id="407036.SAMN05216243_1467"/>
<dbReference type="EMBL" id="FNFL01000002">
    <property type="protein sequence ID" value="SDJ99080.1"/>
    <property type="molecule type" value="Genomic_DNA"/>
</dbReference>
<dbReference type="RefSeq" id="WP_093212595.1">
    <property type="nucleotide sequence ID" value="NZ_FNFL01000002.1"/>
</dbReference>
<dbReference type="Gene3D" id="3.30.420.40">
    <property type="match status" value="2"/>
</dbReference>
<keyword evidence="2" id="KW-0808">Transferase</keyword>
<dbReference type="AlphaFoldDB" id="A0A1G8YAK6"/>
<dbReference type="SUPFAM" id="SSF53067">
    <property type="entry name" value="Actin-like ATPase domain"/>
    <property type="match status" value="1"/>
</dbReference>
<protein>
    <submittedName>
        <fullName evidence="2">Glucokinase</fullName>
    </submittedName>
</protein>
<dbReference type="Pfam" id="PF00480">
    <property type="entry name" value="ROK"/>
    <property type="match status" value="1"/>
</dbReference>
<dbReference type="InterPro" id="IPR043129">
    <property type="entry name" value="ATPase_NBD"/>
</dbReference>
<sequence length="292" mass="31208">MSTIGIDIGGTKIKFGMFDGNGQLIREDQIKTPKGAIVEYMIEEIKKMVQGEEIHGIGVASAGIVDFQNGIIKSCPNLHALANVPIQVMLENTFNVSVVVGNDANCAALAEGTAGAARAVSSYICITLGTGIGGGIVHNNELVHGYNGYGGEVGHMTIVPNGIACECGRKGCWEAYASGKALERVIASDSDLASKNYLPKDVFNQYTMDATCKRIVDRYLEYLSIGLINLQYIFDPEMIVIGGGLIDSSEHWWDELEEKIDAAASIPVTLQQAFLKNNASMIGASSLVKQGK</sequence>
<evidence type="ECO:0000313" key="3">
    <source>
        <dbReference type="Proteomes" id="UP000198694"/>
    </source>
</evidence>
<keyword evidence="3" id="KW-1185">Reference proteome</keyword>
<evidence type="ECO:0000313" key="2">
    <source>
        <dbReference type="EMBL" id="SDJ99080.1"/>
    </source>
</evidence>
<gene>
    <name evidence="2" type="ORF">SAMN05216243_1467</name>
</gene>